<organism evidence="2">
    <name type="scientific">Eutreptiella gymnastica</name>
    <dbReference type="NCBI Taxonomy" id="73025"/>
    <lineage>
        <taxon>Eukaryota</taxon>
        <taxon>Discoba</taxon>
        <taxon>Euglenozoa</taxon>
        <taxon>Euglenida</taxon>
        <taxon>Spirocuta</taxon>
        <taxon>Euglenophyceae</taxon>
        <taxon>Eutreptiales</taxon>
        <taxon>Eutreptiaceae</taxon>
        <taxon>Eutreptiella</taxon>
    </lineage>
</organism>
<reference evidence="2" key="1">
    <citation type="submission" date="2021-01" db="EMBL/GenBank/DDBJ databases">
        <authorList>
            <person name="Corre E."/>
            <person name="Pelletier E."/>
            <person name="Niang G."/>
            <person name="Scheremetjew M."/>
            <person name="Finn R."/>
            <person name="Kale V."/>
            <person name="Holt S."/>
            <person name="Cochrane G."/>
            <person name="Meng A."/>
            <person name="Brown T."/>
            <person name="Cohen L."/>
        </authorList>
    </citation>
    <scope>NUCLEOTIDE SEQUENCE</scope>
    <source>
        <strain evidence="2">NIES-381</strain>
    </source>
</reference>
<sequence length="142" mass="14235">MEENAARTPSSSSSLLSSSWAWEPDSVDISAADEVLCAASGELPIDPNPIEGVAGAGVGPAGPDSAPSPSPVLSGASPSDEVNPREASDTATGMGAGCPSSARVSPTKWELLDVENRDSVRVSAPGIPRGKGRTPKLVLGLS</sequence>
<evidence type="ECO:0000256" key="1">
    <source>
        <dbReference type="SAM" id="MobiDB-lite"/>
    </source>
</evidence>
<proteinExistence type="predicted"/>
<accession>A0A7S1HU68</accession>
<name>A0A7S1HU68_9EUGL</name>
<feature type="compositionally biased region" description="Basic and acidic residues" evidence="1">
    <location>
        <begin position="110"/>
        <end position="120"/>
    </location>
</feature>
<protein>
    <submittedName>
        <fullName evidence="2">Uncharacterized protein</fullName>
    </submittedName>
</protein>
<feature type="compositionally biased region" description="Low complexity" evidence="1">
    <location>
        <begin position="10"/>
        <end position="19"/>
    </location>
</feature>
<gene>
    <name evidence="2" type="ORF">EGYM00392_LOCUS2277</name>
</gene>
<feature type="region of interest" description="Disordered" evidence="1">
    <location>
        <begin position="1"/>
        <end position="20"/>
    </location>
</feature>
<feature type="region of interest" description="Disordered" evidence="1">
    <location>
        <begin position="42"/>
        <end position="142"/>
    </location>
</feature>
<evidence type="ECO:0000313" key="2">
    <source>
        <dbReference type="EMBL" id="CAD8991234.1"/>
    </source>
</evidence>
<dbReference type="EMBL" id="HBGA01006416">
    <property type="protein sequence ID" value="CAD8991234.1"/>
    <property type="molecule type" value="Transcribed_RNA"/>
</dbReference>
<dbReference type="AlphaFoldDB" id="A0A7S1HU68"/>